<sequence>MFRFPSKRLLRNFSTTHRRLDEAATESKDFRPPWVYTFARIGSNASILTVFVYSIFFYDFGNDDHVFQPVRKWAAQHTASLFSLSPAEERLIDSEKRKAEANGDSKSVS</sequence>
<evidence type="ECO:0000313" key="2">
    <source>
        <dbReference type="Proteomes" id="UP000053593"/>
    </source>
</evidence>
<evidence type="ECO:0000313" key="1">
    <source>
        <dbReference type="EMBL" id="KIK58240.1"/>
    </source>
</evidence>
<keyword evidence="2" id="KW-1185">Reference proteome</keyword>
<dbReference type="AlphaFoldDB" id="A0A0D0B4K5"/>
<accession>A0A0D0B4K5</accession>
<dbReference type="HOGENOM" id="CLU_154017_0_0_1"/>
<protein>
    <submittedName>
        <fullName evidence="1">Uncharacterized protein</fullName>
    </submittedName>
</protein>
<reference evidence="1 2" key="1">
    <citation type="submission" date="2014-04" db="EMBL/GenBank/DDBJ databases">
        <title>Evolutionary Origins and Diversification of the Mycorrhizal Mutualists.</title>
        <authorList>
            <consortium name="DOE Joint Genome Institute"/>
            <consortium name="Mycorrhizal Genomics Consortium"/>
            <person name="Kohler A."/>
            <person name="Kuo A."/>
            <person name="Nagy L.G."/>
            <person name="Floudas D."/>
            <person name="Copeland A."/>
            <person name="Barry K.W."/>
            <person name="Cichocki N."/>
            <person name="Veneault-Fourrey C."/>
            <person name="LaButti K."/>
            <person name="Lindquist E.A."/>
            <person name="Lipzen A."/>
            <person name="Lundell T."/>
            <person name="Morin E."/>
            <person name="Murat C."/>
            <person name="Riley R."/>
            <person name="Ohm R."/>
            <person name="Sun H."/>
            <person name="Tunlid A."/>
            <person name="Henrissat B."/>
            <person name="Grigoriev I.V."/>
            <person name="Hibbett D.S."/>
            <person name="Martin F."/>
        </authorList>
    </citation>
    <scope>NUCLEOTIDE SEQUENCE [LARGE SCALE GENOMIC DNA]</scope>
    <source>
        <strain evidence="1 2">FD-317 M1</strain>
    </source>
</reference>
<name>A0A0D0B4K5_9AGAR</name>
<dbReference type="Proteomes" id="UP000053593">
    <property type="component" value="Unassembled WGS sequence"/>
</dbReference>
<dbReference type="OrthoDB" id="192748at2759"/>
<gene>
    <name evidence="1" type="ORF">GYMLUDRAFT_45451</name>
</gene>
<organism evidence="1 2">
    <name type="scientific">Collybiopsis luxurians FD-317 M1</name>
    <dbReference type="NCBI Taxonomy" id="944289"/>
    <lineage>
        <taxon>Eukaryota</taxon>
        <taxon>Fungi</taxon>
        <taxon>Dikarya</taxon>
        <taxon>Basidiomycota</taxon>
        <taxon>Agaricomycotina</taxon>
        <taxon>Agaricomycetes</taxon>
        <taxon>Agaricomycetidae</taxon>
        <taxon>Agaricales</taxon>
        <taxon>Marasmiineae</taxon>
        <taxon>Omphalotaceae</taxon>
        <taxon>Collybiopsis</taxon>
        <taxon>Collybiopsis luxurians</taxon>
    </lineage>
</organism>
<proteinExistence type="predicted"/>
<dbReference type="EMBL" id="KN834786">
    <property type="protein sequence ID" value="KIK58240.1"/>
    <property type="molecule type" value="Genomic_DNA"/>
</dbReference>